<feature type="compositionally biased region" description="Low complexity" evidence="10">
    <location>
        <begin position="331"/>
        <end position="350"/>
    </location>
</feature>
<keyword evidence="5" id="KW-0336">GPI-anchor</keyword>
<evidence type="ECO:0000256" key="6">
    <source>
        <dbReference type="ARBA" id="ARBA00022729"/>
    </source>
</evidence>
<comment type="subcellular location">
    <subcellularLocation>
        <location evidence="1">Membrane</location>
        <topology evidence="1">Lipid-anchor</topology>
        <topology evidence="1">GPI-anchor</topology>
    </subcellularLocation>
    <subcellularLocation>
        <location evidence="2">Secreted</location>
    </subcellularLocation>
</comment>
<evidence type="ECO:0000256" key="7">
    <source>
        <dbReference type="ARBA" id="ARBA00023157"/>
    </source>
</evidence>
<keyword evidence="8" id="KW-0449">Lipoprotein</keyword>
<evidence type="ECO:0000256" key="11">
    <source>
        <dbReference type="SAM" id="Phobius"/>
    </source>
</evidence>
<dbReference type="Proteomes" id="UP000091918">
    <property type="component" value="Unassembled WGS sequence"/>
</dbReference>
<evidence type="ECO:0000313" key="15">
    <source>
        <dbReference type="Proteomes" id="UP000091918"/>
    </source>
</evidence>
<feature type="domain" description="CFEM" evidence="13">
    <location>
        <begin position="1"/>
        <end position="118"/>
    </location>
</feature>
<feature type="transmembrane region" description="Helical" evidence="11">
    <location>
        <begin position="190"/>
        <end position="211"/>
    </location>
</feature>
<feature type="compositionally biased region" description="Low complexity" evidence="10">
    <location>
        <begin position="103"/>
        <end position="146"/>
    </location>
</feature>
<dbReference type="PROSITE" id="PS52012">
    <property type="entry name" value="CFEM"/>
    <property type="match status" value="1"/>
</dbReference>
<keyword evidence="5" id="KW-0325">Glycoprotein</keyword>
<keyword evidence="4" id="KW-0964">Secreted</keyword>
<evidence type="ECO:0000256" key="8">
    <source>
        <dbReference type="ARBA" id="ARBA00023288"/>
    </source>
</evidence>
<accession>A0A1B7NPU7</accession>
<comment type="caution">
    <text evidence="9">Lacks conserved residue(s) required for the propagation of feature annotation.</text>
</comment>
<gene>
    <name evidence="14" type="ORF">ACJ72_06844</name>
</gene>
<proteinExistence type="inferred from homology"/>
<feature type="disulfide bond" evidence="9">
    <location>
        <begin position="51"/>
        <end position="84"/>
    </location>
</feature>
<evidence type="ECO:0000256" key="1">
    <source>
        <dbReference type="ARBA" id="ARBA00004589"/>
    </source>
</evidence>
<keyword evidence="11" id="KW-0812">Transmembrane</keyword>
<keyword evidence="11" id="KW-1133">Transmembrane helix</keyword>
<dbReference type="GO" id="GO:0098552">
    <property type="term" value="C:side of membrane"/>
    <property type="evidence" value="ECO:0007669"/>
    <property type="project" value="UniProtKB-KW"/>
</dbReference>
<dbReference type="OrthoDB" id="3065412at2759"/>
<keyword evidence="6 12" id="KW-0732">Signal</keyword>
<evidence type="ECO:0000313" key="14">
    <source>
        <dbReference type="EMBL" id="OAX78843.1"/>
    </source>
</evidence>
<name>A0A1B7NPU7_9EURO</name>
<keyword evidence="11" id="KW-0472">Membrane</keyword>
<evidence type="ECO:0000256" key="12">
    <source>
        <dbReference type="SAM" id="SignalP"/>
    </source>
</evidence>
<comment type="similarity">
    <text evidence="3">Belongs to the RBT5 family.</text>
</comment>
<dbReference type="InterPro" id="IPR008427">
    <property type="entry name" value="Extracellular_membr_CFEM_dom"/>
</dbReference>
<reference evidence="14 15" key="1">
    <citation type="submission" date="2015-07" db="EMBL/GenBank/DDBJ databases">
        <title>Emmonsia species relationships and genome sequence.</title>
        <authorList>
            <person name="Cuomo C.A."/>
            <person name="Schwartz I.S."/>
            <person name="Kenyon C."/>
            <person name="de Hoog G.S."/>
            <person name="Govender N.P."/>
            <person name="Botha A."/>
            <person name="Moreno L."/>
            <person name="de Vries M."/>
            <person name="Munoz J.F."/>
            <person name="Stielow J.B."/>
        </authorList>
    </citation>
    <scope>NUCLEOTIDE SEQUENCE [LARGE SCALE GENOMIC DNA]</scope>
    <source>
        <strain evidence="14 15">CBS 136260</strain>
    </source>
</reference>
<feature type="signal peptide" evidence="12">
    <location>
        <begin position="1"/>
        <end position="22"/>
    </location>
</feature>
<dbReference type="AlphaFoldDB" id="A0A1B7NPU7"/>
<evidence type="ECO:0000256" key="4">
    <source>
        <dbReference type="ARBA" id="ARBA00022525"/>
    </source>
</evidence>
<keyword evidence="7 9" id="KW-1015">Disulfide bond</keyword>
<evidence type="ECO:0000256" key="5">
    <source>
        <dbReference type="ARBA" id="ARBA00022622"/>
    </source>
</evidence>
<dbReference type="GO" id="GO:0005576">
    <property type="term" value="C:extracellular region"/>
    <property type="evidence" value="ECO:0007669"/>
    <property type="project" value="UniProtKB-SubCell"/>
</dbReference>
<comment type="caution">
    <text evidence="14">The sequence shown here is derived from an EMBL/GenBank/DDBJ whole genome shotgun (WGS) entry which is preliminary data.</text>
</comment>
<dbReference type="EMBL" id="LGUA01001278">
    <property type="protein sequence ID" value="OAX78843.1"/>
    <property type="molecule type" value="Genomic_DNA"/>
</dbReference>
<feature type="compositionally biased region" description="Polar residues" evidence="10">
    <location>
        <begin position="153"/>
        <end position="166"/>
    </location>
</feature>
<feature type="region of interest" description="Disordered" evidence="10">
    <location>
        <begin position="95"/>
        <end position="182"/>
    </location>
</feature>
<feature type="region of interest" description="Disordered" evidence="10">
    <location>
        <begin position="308"/>
        <end position="359"/>
    </location>
</feature>
<evidence type="ECO:0000256" key="10">
    <source>
        <dbReference type="SAM" id="MobiDB-lite"/>
    </source>
</evidence>
<feature type="chain" id="PRO_5008598144" description="CFEM domain-containing protein" evidence="12">
    <location>
        <begin position="23"/>
        <end position="359"/>
    </location>
</feature>
<organism evidence="14 15">
    <name type="scientific">Emergomyces africanus</name>
    <dbReference type="NCBI Taxonomy" id="1955775"/>
    <lineage>
        <taxon>Eukaryota</taxon>
        <taxon>Fungi</taxon>
        <taxon>Dikarya</taxon>
        <taxon>Ascomycota</taxon>
        <taxon>Pezizomycotina</taxon>
        <taxon>Eurotiomycetes</taxon>
        <taxon>Eurotiomycetidae</taxon>
        <taxon>Onygenales</taxon>
        <taxon>Ajellomycetaceae</taxon>
        <taxon>Emergomyces</taxon>
    </lineage>
</organism>
<dbReference type="Pfam" id="PF05730">
    <property type="entry name" value="CFEM"/>
    <property type="match status" value="1"/>
</dbReference>
<sequence length="359" mass="37106">MRLSHVFVATVIIAGDIALTGAAEIDCANNCFQTAVNNNGCDKWLSDPECCQSKVFLSSIASCISGACSRSASDEAWAHLAAQCDKVAVSIPSDYTELPSPRDPSSTTKSTTSTTSTTSTSTSNTSSPTTETTTTSTTETLPTGSPIAGAPTVGQSATPTSSTANPGGSDPPNEDNRSDGSGGLSTAAKVAIGVTALFFIFCLLVAFIFWLRQRRKKKVTPSSTETQDNEAQEIKPLVYEMPGTEISRHNGMYEFAAELEAVDTSRGGGGGGGGGSTLPMPDVGPTLFLSPILNSDNQLDDHTKEVRELNAGADHTGSLNKPSKTPPPPLTTTAGLPITSSTSPTMNSSPPASPPIEQP</sequence>
<evidence type="ECO:0000259" key="13">
    <source>
        <dbReference type="PROSITE" id="PS52012"/>
    </source>
</evidence>
<protein>
    <recommendedName>
        <fullName evidence="13">CFEM domain-containing protein</fullName>
    </recommendedName>
</protein>
<keyword evidence="15" id="KW-1185">Reference proteome</keyword>
<feature type="non-terminal residue" evidence="14">
    <location>
        <position position="359"/>
    </location>
</feature>
<evidence type="ECO:0000256" key="3">
    <source>
        <dbReference type="ARBA" id="ARBA00010031"/>
    </source>
</evidence>
<evidence type="ECO:0000256" key="9">
    <source>
        <dbReference type="PROSITE-ProRule" id="PRU01356"/>
    </source>
</evidence>
<evidence type="ECO:0000256" key="2">
    <source>
        <dbReference type="ARBA" id="ARBA00004613"/>
    </source>
</evidence>